<keyword evidence="1" id="KW-1133">Transmembrane helix</keyword>
<evidence type="ECO:0000313" key="2">
    <source>
        <dbReference type="EMBL" id="HIH10014.1"/>
    </source>
</evidence>
<dbReference type="EMBL" id="DUGC01000078">
    <property type="protein sequence ID" value="HIH10014.1"/>
    <property type="molecule type" value="Genomic_DNA"/>
</dbReference>
<evidence type="ECO:0000256" key="1">
    <source>
        <dbReference type="SAM" id="Phobius"/>
    </source>
</evidence>
<keyword evidence="1" id="KW-0472">Membrane</keyword>
<evidence type="ECO:0000313" key="3">
    <source>
        <dbReference type="Proteomes" id="UP000565078"/>
    </source>
</evidence>
<name>A0A7J4IYS9_9ARCH</name>
<organism evidence="2 3">
    <name type="scientific">Candidatus Iainarchaeum sp</name>
    <dbReference type="NCBI Taxonomy" id="3101447"/>
    <lineage>
        <taxon>Archaea</taxon>
        <taxon>Candidatus Iainarchaeota</taxon>
        <taxon>Candidatus Iainarchaeia</taxon>
        <taxon>Candidatus Iainarchaeales</taxon>
        <taxon>Candidatus Iainarchaeaceae</taxon>
        <taxon>Candidatus Iainarchaeum</taxon>
    </lineage>
</organism>
<sequence length="190" mass="20482">MKIGLRYIALGFLFLVMAIPAIACTAGTTNCNVATVYVSAPKVTYDKGLGETIDLNVTVVRNLNAVSTSGPVRTVHYDIYRTLQGSAMGAAINTGQLDFTDNIKLSVKLTPNPVDDIDTLDLSNGTYIYTVSISDFKDPNTAIMTDKVNVDNSASTYITVQSKTMAVPEMPLPFALLIAFMVLFIAGRKK</sequence>
<feature type="transmembrane region" description="Helical" evidence="1">
    <location>
        <begin position="170"/>
        <end position="187"/>
    </location>
</feature>
<dbReference type="AlphaFoldDB" id="A0A7J4IYS9"/>
<protein>
    <submittedName>
        <fullName evidence="2">Uncharacterized protein</fullName>
    </submittedName>
</protein>
<proteinExistence type="predicted"/>
<keyword evidence="1" id="KW-0812">Transmembrane</keyword>
<reference evidence="3" key="1">
    <citation type="journal article" date="2020" name="bioRxiv">
        <title>A rank-normalized archaeal taxonomy based on genome phylogeny resolves widespread incomplete and uneven classifications.</title>
        <authorList>
            <person name="Rinke C."/>
            <person name="Chuvochina M."/>
            <person name="Mussig A.J."/>
            <person name="Chaumeil P.-A."/>
            <person name="Waite D.W."/>
            <person name="Whitman W.B."/>
            <person name="Parks D.H."/>
            <person name="Hugenholtz P."/>
        </authorList>
    </citation>
    <scope>NUCLEOTIDE SEQUENCE [LARGE SCALE GENOMIC DNA]</scope>
</reference>
<accession>A0A7J4IYS9</accession>
<comment type="caution">
    <text evidence="2">The sequence shown here is derived from an EMBL/GenBank/DDBJ whole genome shotgun (WGS) entry which is preliminary data.</text>
</comment>
<gene>
    <name evidence="2" type="ORF">HA254_05090</name>
</gene>
<dbReference type="Proteomes" id="UP000565078">
    <property type="component" value="Unassembled WGS sequence"/>
</dbReference>